<dbReference type="InterPro" id="IPR027843">
    <property type="entry name" value="DUF4440"/>
</dbReference>
<protein>
    <submittedName>
        <fullName evidence="3">Nuclear transport factor 2 family protein</fullName>
    </submittedName>
</protein>
<feature type="chain" id="PRO_5045717018" evidence="1">
    <location>
        <begin position="22"/>
        <end position="146"/>
    </location>
</feature>
<comment type="caution">
    <text evidence="3">The sequence shown here is derived from an EMBL/GenBank/DDBJ whole genome shotgun (WGS) entry which is preliminary data.</text>
</comment>
<evidence type="ECO:0000256" key="1">
    <source>
        <dbReference type="SAM" id="SignalP"/>
    </source>
</evidence>
<evidence type="ECO:0000313" key="4">
    <source>
        <dbReference type="Proteomes" id="UP000663992"/>
    </source>
</evidence>
<accession>A0ABS3CZ41</accession>
<name>A0ABS3CZ41_9ALTE</name>
<evidence type="ECO:0000313" key="3">
    <source>
        <dbReference type="EMBL" id="MBN7821666.1"/>
    </source>
</evidence>
<feature type="signal peptide" evidence="1">
    <location>
        <begin position="1"/>
        <end position="21"/>
    </location>
</feature>
<organism evidence="3 4">
    <name type="scientific">Bowmanella yangjiangensis</name>
    <dbReference type="NCBI Taxonomy" id="2811230"/>
    <lineage>
        <taxon>Bacteria</taxon>
        <taxon>Pseudomonadati</taxon>
        <taxon>Pseudomonadota</taxon>
        <taxon>Gammaproteobacteria</taxon>
        <taxon>Alteromonadales</taxon>
        <taxon>Alteromonadaceae</taxon>
        <taxon>Bowmanella</taxon>
    </lineage>
</organism>
<reference evidence="3 4" key="1">
    <citation type="submission" date="2021-03" db="EMBL/GenBank/DDBJ databases">
        <title>novel species isolated from a fishpond in China.</title>
        <authorList>
            <person name="Lu H."/>
            <person name="Cai Z."/>
        </authorList>
    </citation>
    <scope>NUCLEOTIDE SEQUENCE [LARGE SCALE GENOMIC DNA]</scope>
    <source>
        <strain evidence="3 4">Y57</strain>
    </source>
</reference>
<keyword evidence="1" id="KW-0732">Signal</keyword>
<proteinExistence type="predicted"/>
<dbReference type="EMBL" id="JAFKCS010000021">
    <property type="protein sequence ID" value="MBN7821666.1"/>
    <property type="molecule type" value="Genomic_DNA"/>
</dbReference>
<dbReference type="RefSeq" id="WP_206595634.1">
    <property type="nucleotide sequence ID" value="NZ_JAFKCS010000021.1"/>
</dbReference>
<feature type="domain" description="DUF4440" evidence="2">
    <location>
        <begin position="30"/>
        <end position="135"/>
    </location>
</feature>
<dbReference type="SUPFAM" id="SSF54427">
    <property type="entry name" value="NTF2-like"/>
    <property type="match status" value="1"/>
</dbReference>
<keyword evidence="4" id="KW-1185">Reference proteome</keyword>
<sequence length="146" mass="16266">MKGLVKLVGAALLLMAMAASASTESEADSIKTLLNRFLEGAAVNDIEMHDRFWADDLVYTSSSGKRFGKAALMASLESAPTLSEEKTTYSAEDLNIRLFEDVAVITFKLVGETDNERHYYLNSGTLVKNDNEWRVVNWQATHMQQE</sequence>
<dbReference type="Pfam" id="PF14534">
    <property type="entry name" value="DUF4440"/>
    <property type="match status" value="1"/>
</dbReference>
<gene>
    <name evidence="3" type="ORF">J0A65_17490</name>
</gene>
<evidence type="ECO:0000259" key="2">
    <source>
        <dbReference type="Pfam" id="PF14534"/>
    </source>
</evidence>
<dbReference type="InterPro" id="IPR032710">
    <property type="entry name" value="NTF2-like_dom_sf"/>
</dbReference>
<dbReference type="Proteomes" id="UP000663992">
    <property type="component" value="Unassembled WGS sequence"/>
</dbReference>
<dbReference type="Gene3D" id="3.10.450.50">
    <property type="match status" value="1"/>
</dbReference>